<dbReference type="OrthoDB" id="545169at2759"/>
<dbReference type="GO" id="GO:0016491">
    <property type="term" value="F:oxidoreductase activity"/>
    <property type="evidence" value="ECO:0007669"/>
    <property type="project" value="InterPro"/>
</dbReference>
<comment type="caution">
    <text evidence="2">The sequence shown here is derived from an EMBL/GenBank/DDBJ whole genome shotgun (WGS) entry which is preliminary data.</text>
</comment>
<evidence type="ECO:0008006" key="4">
    <source>
        <dbReference type="Google" id="ProtNLM"/>
    </source>
</evidence>
<dbReference type="AlphaFoldDB" id="A0A8K0WC08"/>
<dbReference type="PANTHER" id="PTHR36124:SF4">
    <property type="entry name" value="ER-BOUND OXYGENASE MPAB_MPAB'_RUBBER OXYGENASE CATALYTIC DOMAIN-CONTAINING PROTEIN"/>
    <property type="match status" value="1"/>
</dbReference>
<name>A0A8K0WC08_9HYPO</name>
<evidence type="ECO:0000313" key="2">
    <source>
        <dbReference type="EMBL" id="KAH7242747.1"/>
    </source>
</evidence>
<gene>
    <name evidence="2" type="ORF">BKA59DRAFT_494946</name>
</gene>
<organism evidence="2 3">
    <name type="scientific">Fusarium tricinctum</name>
    <dbReference type="NCBI Taxonomy" id="61284"/>
    <lineage>
        <taxon>Eukaryota</taxon>
        <taxon>Fungi</taxon>
        <taxon>Dikarya</taxon>
        <taxon>Ascomycota</taxon>
        <taxon>Pezizomycotina</taxon>
        <taxon>Sordariomycetes</taxon>
        <taxon>Hypocreomycetidae</taxon>
        <taxon>Hypocreales</taxon>
        <taxon>Nectriaceae</taxon>
        <taxon>Fusarium</taxon>
        <taxon>Fusarium tricinctum species complex</taxon>
    </lineage>
</organism>
<reference evidence="2" key="1">
    <citation type="journal article" date="2021" name="Nat. Commun.">
        <title>Genetic determinants of endophytism in the Arabidopsis root mycobiome.</title>
        <authorList>
            <person name="Mesny F."/>
            <person name="Miyauchi S."/>
            <person name="Thiergart T."/>
            <person name="Pickel B."/>
            <person name="Atanasova L."/>
            <person name="Karlsson M."/>
            <person name="Huettel B."/>
            <person name="Barry K.W."/>
            <person name="Haridas S."/>
            <person name="Chen C."/>
            <person name="Bauer D."/>
            <person name="Andreopoulos W."/>
            <person name="Pangilinan J."/>
            <person name="LaButti K."/>
            <person name="Riley R."/>
            <person name="Lipzen A."/>
            <person name="Clum A."/>
            <person name="Drula E."/>
            <person name="Henrissat B."/>
            <person name="Kohler A."/>
            <person name="Grigoriev I.V."/>
            <person name="Martin F.M."/>
            <person name="Hacquard S."/>
        </authorList>
    </citation>
    <scope>NUCLEOTIDE SEQUENCE</scope>
    <source>
        <strain evidence="2">MPI-SDFR-AT-0068</strain>
    </source>
</reference>
<dbReference type="Proteomes" id="UP000813427">
    <property type="component" value="Unassembled WGS sequence"/>
</dbReference>
<keyword evidence="1" id="KW-0472">Membrane</keyword>
<dbReference type="InterPro" id="IPR046366">
    <property type="entry name" value="MPAB"/>
</dbReference>
<keyword evidence="1" id="KW-0812">Transmembrane</keyword>
<feature type="transmembrane region" description="Helical" evidence="1">
    <location>
        <begin position="15"/>
        <end position="33"/>
    </location>
</feature>
<protein>
    <recommendedName>
        <fullName evidence="4">Mycophenolic acid synthesis protein B</fullName>
    </recommendedName>
</protein>
<sequence>MTTQALPWITNCSNHGLLVAIILTLAMCYFALVQALRYRRKGEIEAPFVGGKRPLSSMTTKEAHDIVARLQLLEFPYAFEKARKIALLKAGGIPTMSKLFAVTGQNNKRNAGKRAIDTQILLREVQSQLRDSDRYATAVARMNYLHARYRRANKITDPDLLHTLGDGLVEIFTVIRREEWRQLTDVEKCAIGVFHKNLGDDMEIPFDPLPHSKEGWSNGLQFAEDLDFWTHQYEQEVARPTTTNDQYVRVYVDSAVSKMPEFVAATIRMILAESLDDTMRASLCLEPPGPILSSFIRFIRIFRITYLRYMALPRSHPIKLVAEQPNPGTTLFNFDQISFSPWYVKPSFWASWGPGALLLRAFGGKVPGWSKERYQPQGYDLMTIGPDPQKGKGVEEMVTAVSVIKARGVVTCPFSQVFDSKLTRFIIDPLTASSLRATKYTNP</sequence>
<keyword evidence="1" id="KW-1133">Transmembrane helix</keyword>
<evidence type="ECO:0000313" key="3">
    <source>
        <dbReference type="Proteomes" id="UP000813427"/>
    </source>
</evidence>
<accession>A0A8K0WC08</accession>
<dbReference type="PANTHER" id="PTHR36124">
    <property type="match status" value="1"/>
</dbReference>
<keyword evidence="3" id="KW-1185">Reference proteome</keyword>
<proteinExistence type="predicted"/>
<dbReference type="EMBL" id="JAGPXF010000005">
    <property type="protein sequence ID" value="KAH7242747.1"/>
    <property type="molecule type" value="Genomic_DNA"/>
</dbReference>
<evidence type="ECO:0000256" key="1">
    <source>
        <dbReference type="SAM" id="Phobius"/>
    </source>
</evidence>